<accession>A0ACB6YZB9</accession>
<gene>
    <name evidence="1" type="ORF">BDM02DRAFT_3192638</name>
</gene>
<dbReference type="Proteomes" id="UP000886501">
    <property type="component" value="Unassembled WGS sequence"/>
</dbReference>
<evidence type="ECO:0000313" key="2">
    <source>
        <dbReference type="Proteomes" id="UP000886501"/>
    </source>
</evidence>
<evidence type="ECO:0000313" key="1">
    <source>
        <dbReference type="EMBL" id="KAF9642815.1"/>
    </source>
</evidence>
<reference evidence="1" key="2">
    <citation type="journal article" date="2020" name="Nat. Commun.">
        <title>Large-scale genome sequencing of mycorrhizal fungi provides insights into the early evolution of symbiotic traits.</title>
        <authorList>
            <person name="Miyauchi S."/>
            <person name="Kiss E."/>
            <person name="Kuo A."/>
            <person name="Drula E."/>
            <person name="Kohler A."/>
            <person name="Sanchez-Garcia M."/>
            <person name="Morin E."/>
            <person name="Andreopoulos B."/>
            <person name="Barry K.W."/>
            <person name="Bonito G."/>
            <person name="Buee M."/>
            <person name="Carver A."/>
            <person name="Chen C."/>
            <person name="Cichocki N."/>
            <person name="Clum A."/>
            <person name="Culley D."/>
            <person name="Crous P.W."/>
            <person name="Fauchery L."/>
            <person name="Girlanda M."/>
            <person name="Hayes R.D."/>
            <person name="Keri Z."/>
            <person name="LaButti K."/>
            <person name="Lipzen A."/>
            <person name="Lombard V."/>
            <person name="Magnuson J."/>
            <person name="Maillard F."/>
            <person name="Murat C."/>
            <person name="Nolan M."/>
            <person name="Ohm R.A."/>
            <person name="Pangilinan J."/>
            <person name="Pereira M.F."/>
            <person name="Perotto S."/>
            <person name="Peter M."/>
            <person name="Pfister S."/>
            <person name="Riley R."/>
            <person name="Sitrit Y."/>
            <person name="Stielow J.B."/>
            <person name="Szollosi G."/>
            <person name="Zifcakova L."/>
            <person name="Stursova M."/>
            <person name="Spatafora J.W."/>
            <person name="Tedersoo L."/>
            <person name="Vaario L.M."/>
            <person name="Yamada A."/>
            <person name="Yan M."/>
            <person name="Wang P."/>
            <person name="Xu J."/>
            <person name="Bruns T."/>
            <person name="Baldrian P."/>
            <person name="Vilgalys R."/>
            <person name="Dunand C."/>
            <person name="Henrissat B."/>
            <person name="Grigoriev I.V."/>
            <person name="Hibbett D."/>
            <person name="Nagy L.G."/>
            <person name="Martin F.M."/>
        </authorList>
    </citation>
    <scope>NUCLEOTIDE SEQUENCE</scope>
    <source>
        <strain evidence="1">P2</strain>
    </source>
</reference>
<reference evidence="1" key="1">
    <citation type="submission" date="2019-10" db="EMBL/GenBank/DDBJ databases">
        <authorList>
            <consortium name="DOE Joint Genome Institute"/>
            <person name="Kuo A."/>
            <person name="Miyauchi S."/>
            <person name="Kiss E."/>
            <person name="Drula E."/>
            <person name="Kohler A."/>
            <person name="Sanchez-Garcia M."/>
            <person name="Andreopoulos B."/>
            <person name="Barry K.W."/>
            <person name="Bonito G."/>
            <person name="Buee M."/>
            <person name="Carver A."/>
            <person name="Chen C."/>
            <person name="Cichocki N."/>
            <person name="Clum A."/>
            <person name="Culley D."/>
            <person name="Crous P.W."/>
            <person name="Fauchery L."/>
            <person name="Girlanda M."/>
            <person name="Hayes R."/>
            <person name="Keri Z."/>
            <person name="Labutti K."/>
            <person name="Lipzen A."/>
            <person name="Lombard V."/>
            <person name="Magnuson J."/>
            <person name="Maillard F."/>
            <person name="Morin E."/>
            <person name="Murat C."/>
            <person name="Nolan M."/>
            <person name="Ohm R."/>
            <person name="Pangilinan J."/>
            <person name="Pereira M."/>
            <person name="Perotto S."/>
            <person name="Peter M."/>
            <person name="Riley R."/>
            <person name="Sitrit Y."/>
            <person name="Stielow B."/>
            <person name="Szollosi G."/>
            <person name="Zifcakova L."/>
            <person name="Stursova M."/>
            <person name="Spatafora J.W."/>
            <person name="Tedersoo L."/>
            <person name="Vaario L.-M."/>
            <person name="Yamada A."/>
            <person name="Yan M."/>
            <person name="Wang P."/>
            <person name="Xu J."/>
            <person name="Bruns T."/>
            <person name="Baldrian P."/>
            <person name="Vilgalys R."/>
            <person name="Henrissat B."/>
            <person name="Grigoriev I.V."/>
            <person name="Hibbett D."/>
            <person name="Nagy L.G."/>
            <person name="Martin F.M."/>
        </authorList>
    </citation>
    <scope>NUCLEOTIDE SEQUENCE</scope>
    <source>
        <strain evidence="1">P2</strain>
    </source>
</reference>
<organism evidence="1 2">
    <name type="scientific">Thelephora ganbajun</name>
    <name type="common">Ganba fungus</name>
    <dbReference type="NCBI Taxonomy" id="370292"/>
    <lineage>
        <taxon>Eukaryota</taxon>
        <taxon>Fungi</taxon>
        <taxon>Dikarya</taxon>
        <taxon>Basidiomycota</taxon>
        <taxon>Agaricomycotina</taxon>
        <taxon>Agaricomycetes</taxon>
        <taxon>Thelephorales</taxon>
        <taxon>Thelephoraceae</taxon>
        <taxon>Thelephora</taxon>
    </lineage>
</organism>
<feature type="non-terminal residue" evidence="1">
    <location>
        <position position="260"/>
    </location>
</feature>
<sequence length="260" mass="28551">MDTNSQRPRRDGTPESLNAAMEAMNIAEERSSIAPAKAAFGSVSALLTTIRGSKFNDQDYVELGLYCADICEALDRGMNGKGLDELSQPMGETINRFTTTVAEIRRKVVKQSGRNVASLLLRARNDKKMITAWKSDLNKILHVFNTELAVNAHVVVANIREDVSRIREEIDDQVRSAQIRLTISNIMESTVSLLYSIPPGELPPPPPRACFGREELIEKIVGLAQNLTPIALIGAGGIGKTSIALTVLHDKRIKERFGNN</sequence>
<dbReference type="EMBL" id="MU118348">
    <property type="protein sequence ID" value="KAF9642815.1"/>
    <property type="molecule type" value="Genomic_DNA"/>
</dbReference>
<comment type="caution">
    <text evidence="1">The sequence shown here is derived from an EMBL/GenBank/DDBJ whole genome shotgun (WGS) entry which is preliminary data.</text>
</comment>
<keyword evidence="2" id="KW-1185">Reference proteome</keyword>
<name>A0ACB6YZB9_THEGA</name>
<proteinExistence type="predicted"/>
<protein>
    <submittedName>
        <fullName evidence="1">Uncharacterized protein</fullName>
    </submittedName>
</protein>